<evidence type="ECO:0000313" key="2">
    <source>
        <dbReference type="Proteomes" id="UP001321825"/>
    </source>
</evidence>
<proteinExistence type="predicted"/>
<keyword evidence="2" id="KW-1185">Reference proteome</keyword>
<dbReference type="InterPro" id="IPR029058">
    <property type="entry name" value="AB_hydrolase_fold"/>
</dbReference>
<name>A0AAU9BX98_9GAMM</name>
<dbReference type="RefSeq" id="WP_317705810.1">
    <property type="nucleotide sequence ID" value="NZ_AP024714.1"/>
</dbReference>
<gene>
    <name evidence="1" type="ORF">MIT9_P0438</name>
</gene>
<reference evidence="2" key="1">
    <citation type="journal article" date="2024" name="Int. J. Syst. Evol. Microbiol.">
        <title>Methylomarinovum tepidoasis sp. nov., a moderately thermophilic methanotroph of the family Methylothermaceae isolated from a deep-sea hydrothermal field.</title>
        <authorList>
            <person name="Hirayama H."/>
            <person name="Takaki Y."/>
            <person name="Abe M."/>
            <person name="Miyazaki M."/>
            <person name="Uematsu K."/>
            <person name="Matsui Y."/>
            <person name="Takai K."/>
        </authorList>
    </citation>
    <scope>NUCLEOTIDE SEQUENCE [LARGE SCALE GENOMIC DNA]</scope>
    <source>
        <strain evidence="2">IT-9</strain>
    </source>
</reference>
<dbReference type="Gene3D" id="3.40.50.1820">
    <property type="entry name" value="alpha/beta hydrolase"/>
    <property type="match status" value="1"/>
</dbReference>
<dbReference type="Proteomes" id="UP001321825">
    <property type="component" value="Chromosome"/>
</dbReference>
<dbReference type="Pfam" id="PF12048">
    <property type="entry name" value="DUF3530"/>
    <property type="match status" value="2"/>
</dbReference>
<dbReference type="KEGG" id="mcau:MIT9_P0438"/>
<accession>A0AAU9BX98</accession>
<dbReference type="SUPFAM" id="SSF53474">
    <property type="entry name" value="alpha/beta-Hydrolases"/>
    <property type="match status" value="1"/>
</dbReference>
<dbReference type="AlphaFoldDB" id="A0AAU9BX98"/>
<dbReference type="EMBL" id="AP024714">
    <property type="protein sequence ID" value="BCX80860.1"/>
    <property type="molecule type" value="Genomic_DNA"/>
</dbReference>
<organism evidence="1 2">
    <name type="scientific">Methylomarinovum caldicuralii</name>
    <dbReference type="NCBI Taxonomy" id="438856"/>
    <lineage>
        <taxon>Bacteria</taxon>
        <taxon>Pseudomonadati</taxon>
        <taxon>Pseudomonadota</taxon>
        <taxon>Gammaproteobacteria</taxon>
        <taxon>Methylococcales</taxon>
        <taxon>Methylothermaceae</taxon>
        <taxon>Methylomarinovum</taxon>
    </lineage>
</organism>
<dbReference type="InterPro" id="IPR022529">
    <property type="entry name" value="DUF3530"/>
</dbReference>
<protein>
    <submittedName>
        <fullName evidence="1">Uncharacterized protein</fullName>
    </submittedName>
</protein>
<sequence>MRWLLLWGWLGVAWAGGNALEESRLLEGLHLDGGARALTLTTPTGPFQAILDEAATRERKGVAILLPEAGARADAGVLRALRRGLPPHGWSTLSLQLPVLEAEAEPQEYWDLLPQAAARVAAAVVRMKAAGYTSIALVGHGFGATAALRYLGQGGDDSVRAAVLLSPWWPAAHNDELATWGRAAAVAVLDVYGERDDRAVLRSAPRRRLLFKDLDGFRQWRISGSGHGYRGREAWLVERIYGWLQQVGPEQEVGDDG</sequence>
<evidence type="ECO:0000313" key="1">
    <source>
        <dbReference type="EMBL" id="BCX80860.1"/>
    </source>
</evidence>